<name>A0A0P7Z7B7_SCLFO</name>
<dbReference type="InterPro" id="IPR027417">
    <property type="entry name" value="P-loop_NTPase"/>
</dbReference>
<dbReference type="GO" id="GO:0005829">
    <property type="term" value="C:cytosol"/>
    <property type="evidence" value="ECO:0007669"/>
    <property type="project" value="TreeGrafter"/>
</dbReference>
<dbReference type="Proteomes" id="UP000034805">
    <property type="component" value="Unassembled WGS sequence"/>
</dbReference>
<dbReference type="STRING" id="113540.ENSSFOP00015013950"/>
<dbReference type="CDD" id="cd01857">
    <property type="entry name" value="HSR1_MMR1"/>
    <property type="match status" value="1"/>
</dbReference>
<dbReference type="PROSITE" id="PS51721">
    <property type="entry name" value="G_CP"/>
    <property type="match status" value="1"/>
</dbReference>
<evidence type="ECO:0000256" key="10">
    <source>
        <dbReference type="SAM" id="MobiDB-lite"/>
    </source>
</evidence>
<dbReference type="InterPro" id="IPR006073">
    <property type="entry name" value="GTP-bd"/>
</dbReference>
<evidence type="ECO:0000313" key="12">
    <source>
        <dbReference type="EMBL" id="KPP76602.1"/>
    </source>
</evidence>
<dbReference type="Gene3D" id="1.10.1580.10">
    <property type="match status" value="1"/>
</dbReference>
<evidence type="ECO:0000313" key="13">
    <source>
        <dbReference type="Proteomes" id="UP000034805"/>
    </source>
</evidence>
<comment type="catalytic activity">
    <reaction evidence="8">
        <text>GTP + H2O = GDP + phosphate + H(+)</text>
        <dbReference type="Rhea" id="RHEA:19669"/>
        <dbReference type="ChEBI" id="CHEBI:15377"/>
        <dbReference type="ChEBI" id="CHEBI:15378"/>
        <dbReference type="ChEBI" id="CHEBI:37565"/>
        <dbReference type="ChEBI" id="CHEBI:43474"/>
        <dbReference type="ChEBI" id="CHEBI:58189"/>
    </reaction>
</comment>
<evidence type="ECO:0000256" key="2">
    <source>
        <dbReference type="ARBA" id="ARBA00004496"/>
    </source>
</evidence>
<keyword evidence="3" id="KW-0963">Cytoplasm</keyword>
<sequence>MGKKKCGGGGTGLGRTLIKERLQAGRGGRRADSWLHTSELQDDSDWARLNLQSVTEQSSLDEFLSTAALAGTEFAAEKLNIKFVAAEARAGLLSAEEKERLQNLHEENKRFLRIPRRLPHWDDGTTPEALQQAERDTFLTWRRELARLEEEQKLILTPYERNLDFWRQLWRVIERSDVVVQIVDARNPLLFRCPDLESYVKEVSPDKENMLLLNKADLLTREQRHIWAKHFEREGIRAAFWSALAENKRLEAEDKGEEQEGYEDELDDSEEETPPDKEVTGHFTVGDEQQQEEEGDDALEEGDEFESCVDEEDWQTCSEGSDGEEAEKDGSSPAVFHNTSRLLRRDELLNVFRAAHTGRTLKEGQITVGLVGYPNVGKSSTINTILRNKKVSVSATPGHTKHFQTLFVEPGLCLCDCPGLVMPSFVSTKAEMICNGILPIDQMRDHTIPRQMLEGTYGINIIRPREDEDPERPPTAEELLMAYGYMRGFMTAHGQPDQSRSARYILKDYVSGKLPYCHPPPHIDAKDFQPQHSKFKNQEGNVGQEFSKTVNKQQKVKKIENVVDKHFFHQENVRALTKGVQSVMGYKPGSGPAPQERSGPEQPAGKPWKKHGNRNKKEKVRRLTKHLDS</sequence>
<feature type="compositionally biased region" description="Basic residues" evidence="10">
    <location>
        <begin position="607"/>
        <end position="629"/>
    </location>
</feature>
<dbReference type="Gene3D" id="3.40.50.300">
    <property type="entry name" value="P-loop containing nucleotide triphosphate hydrolases"/>
    <property type="match status" value="1"/>
</dbReference>
<comment type="caution">
    <text evidence="12">The sequence shown here is derived from an EMBL/GenBank/DDBJ whole genome shotgun (WGS) entry which is preliminary data.</text>
</comment>
<comment type="subcellular location">
    <subcellularLocation>
        <location evidence="2">Cytoplasm</location>
    </subcellularLocation>
    <subcellularLocation>
        <location evidence="1">Nucleus</location>
        <location evidence="1">Cajal body</location>
    </subcellularLocation>
</comment>
<dbReference type="SUPFAM" id="SSF52540">
    <property type="entry name" value="P-loop containing nucleoside triphosphate hydrolases"/>
    <property type="match status" value="1"/>
</dbReference>
<dbReference type="PRINTS" id="PR00326">
    <property type="entry name" value="GTP1OBG"/>
</dbReference>
<evidence type="ECO:0000256" key="9">
    <source>
        <dbReference type="ARBA" id="ARBA00093349"/>
    </source>
</evidence>
<dbReference type="PANTHER" id="PTHR45709">
    <property type="entry name" value="LARGE SUBUNIT GTPASE 1 HOMOLOG-RELATED"/>
    <property type="match status" value="1"/>
</dbReference>
<dbReference type="EMBL" id="JARO02001051">
    <property type="protein sequence ID" value="KPP76602.1"/>
    <property type="molecule type" value="Genomic_DNA"/>
</dbReference>
<dbReference type="AlphaFoldDB" id="A0A0P7Z7B7"/>
<evidence type="ECO:0000256" key="6">
    <source>
        <dbReference type="ARBA" id="ARBA00023134"/>
    </source>
</evidence>
<evidence type="ECO:0000256" key="1">
    <source>
        <dbReference type="ARBA" id="ARBA00004408"/>
    </source>
</evidence>
<proteinExistence type="predicted"/>
<feature type="domain" description="CP-type G" evidence="11">
    <location>
        <begin position="166"/>
        <end position="423"/>
    </location>
</feature>
<evidence type="ECO:0000256" key="3">
    <source>
        <dbReference type="ARBA" id="ARBA00022490"/>
    </source>
</evidence>
<keyword evidence="6" id="KW-0342">GTP-binding</keyword>
<accession>A0A0P7Z7B7</accession>
<keyword evidence="4" id="KW-0547">Nucleotide-binding</keyword>
<feature type="compositionally biased region" description="Acidic residues" evidence="10">
    <location>
        <begin position="289"/>
        <end position="314"/>
    </location>
</feature>
<dbReference type="InterPro" id="IPR043358">
    <property type="entry name" value="GNL1-like"/>
</dbReference>
<evidence type="ECO:0000256" key="4">
    <source>
        <dbReference type="ARBA" id="ARBA00022741"/>
    </source>
</evidence>
<comment type="function">
    <text evidence="9">Functions as a GTPase. May act by mediating the release of NMD3 from the 60S ribosomal subunit after export into the cytoplasm during the 60S ribosomal subunit maturation.</text>
</comment>
<dbReference type="GO" id="GO:0015030">
    <property type="term" value="C:Cajal body"/>
    <property type="evidence" value="ECO:0007669"/>
    <property type="project" value="UniProtKB-SubCell"/>
</dbReference>
<feature type="region of interest" description="Disordered" evidence="10">
    <location>
        <begin position="583"/>
        <end position="629"/>
    </location>
</feature>
<feature type="region of interest" description="Disordered" evidence="10">
    <location>
        <begin position="251"/>
        <end position="336"/>
    </location>
</feature>
<dbReference type="InterPro" id="IPR023179">
    <property type="entry name" value="GTP-bd_ortho_bundle_sf"/>
</dbReference>
<dbReference type="GO" id="GO:0003924">
    <property type="term" value="F:GTPase activity"/>
    <property type="evidence" value="ECO:0007669"/>
    <property type="project" value="InterPro"/>
</dbReference>
<evidence type="ECO:0000259" key="11">
    <source>
        <dbReference type="PROSITE" id="PS51721"/>
    </source>
</evidence>
<protein>
    <recommendedName>
        <fullName evidence="7">Large subunit GTPase 1 homolog</fullName>
    </recommendedName>
</protein>
<evidence type="ECO:0000256" key="7">
    <source>
        <dbReference type="ARBA" id="ARBA00040145"/>
    </source>
</evidence>
<dbReference type="GO" id="GO:0005525">
    <property type="term" value="F:GTP binding"/>
    <property type="evidence" value="ECO:0007669"/>
    <property type="project" value="UniProtKB-KW"/>
</dbReference>
<reference evidence="12 13" key="1">
    <citation type="submission" date="2015-08" db="EMBL/GenBank/DDBJ databases">
        <title>The genome of the Asian arowana (Scleropages formosus).</title>
        <authorList>
            <person name="Tan M.H."/>
            <person name="Gan H.M."/>
            <person name="Croft L.J."/>
            <person name="Austin C.M."/>
        </authorList>
    </citation>
    <scope>NUCLEOTIDE SEQUENCE [LARGE SCALE GENOMIC DNA]</scope>
    <source>
        <strain evidence="12">Aro1</strain>
    </source>
</reference>
<dbReference type="PANTHER" id="PTHR45709:SF2">
    <property type="entry name" value="LARGE SUBUNIT GTPASE 1 HOMOLOG"/>
    <property type="match status" value="1"/>
</dbReference>
<evidence type="ECO:0000256" key="5">
    <source>
        <dbReference type="ARBA" id="ARBA00022801"/>
    </source>
</evidence>
<feature type="compositionally biased region" description="Acidic residues" evidence="10">
    <location>
        <begin position="254"/>
        <end position="273"/>
    </location>
</feature>
<gene>
    <name evidence="12" type="ORF">Z043_104045</name>
</gene>
<organism evidence="12 13">
    <name type="scientific">Scleropages formosus</name>
    <name type="common">Asian bonytongue</name>
    <name type="synonym">Osteoglossum formosum</name>
    <dbReference type="NCBI Taxonomy" id="113540"/>
    <lineage>
        <taxon>Eukaryota</taxon>
        <taxon>Metazoa</taxon>
        <taxon>Chordata</taxon>
        <taxon>Craniata</taxon>
        <taxon>Vertebrata</taxon>
        <taxon>Euteleostomi</taxon>
        <taxon>Actinopterygii</taxon>
        <taxon>Neopterygii</taxon>
        <taxon>Teleostei</taxon>
        <taxon>Osteoglossocephala</taxon>
        <taxon>Osteoglossomorpha</taxon>
        <taxon>Osteoglossiformes</taxon>
        <taxon>Osteoglossidae</taxon>
        <taxon>Scleropages</taxon>
    </lineage>
</organism>
<keyword evidence="5" id="KW-0378">Hydrolase</keyword>
<evidence type="ECO:0000256" key="8">
    <source>
        <dbReference type="ARBA" id="ARBA00048548"/>
    </source>
</evidence>
<dbReference type="GO" id="GO:0000054">
    <property type="term" value="P:ribosomal subunit export from nucleus"/>
    <property type="evidence" value="ECO:0007669"/>
    <property type="project" value="TreeGrafter"/>
</dbReference>
<dbReference type="InterPro" id="IPR030378">
    <property type="entry name" value="G_CP_dom"/>
</dbReference>
<dbReference type="Pfam" id="PF01926">
    <property type="entry name" value="MMR_HSR1"/>
    <property type="match status" value="1"/>
</dbReference>